<keyword evidence="5 10" id="KW-0808">Transferase</keyword>
<evidence type="ECO:0000259" key="12">
    <source>
        <dbReference type="Pfam" id="PF16192"/>
    </source>
</evidence>
<dbReference type="GO" id="GO:0004169">
    <property type="term" value="F:dolichyl-phosphate-mannose-protein mannosyltransferase activity"/>
    <property type="evidence" value="ECO:0007669"/>
    <property type="project" value="UniProtKB-UniRule"/>
</dbReference>
<sequence length="470" mass="52317">MIRRVPLWGWMLGLGAIALSLRLTGLGRIHGLVFDEVYYVPFAIDYLQGTPSFDAHPPLAKYLIALGLWLGQWPASWLGWPTVEVEGALVSPIAFRWLNAIVGATVPVLLAALAFALSYGYRPQRRHTFALLTGLLMTVEGLTLVESRLALINIYGLALGLLGQWASVRAGQAEHPSRWRWVAGLALGAAVNVKWNWAGLWLGLLLWEVFTIGGEAPLPKSRFPGEINVEVPSGSPSPWGIRGWWLRGNPWCRRVIYLGVIPLATYLLLWLPHLALTGESLGGIHRRLWAAHQSIAAGAGHDYCSPWHSWPLMVRPVAYFYERTGQGATAIATTIHAMGNPVLWWLGTAAILALGLGWLSRQLTSKNRWVGSPSNAVVPFILLNYLTNWLPWALVSRCTFLYHAMGMAALSTLGLAWLMAQWWQNPRDRPLTLVLLGAIALSFWFWLPLYLGLPLSLEALHRRWLLPGWI</sequence>
<evidence type="ECO:0000256" key="8">
    <source>
        <dbReference type="ARBA" id="ARBA00023136"/>
    </source>
</evidence>
<feature type="domain" description="Protein O-mannosyl-transferase C-terminal four TM" evidence="12">
    <location>
        <begin position="284"/>
        <end position="469"/>
    </location>
</feature>
<evidence type="ECO:0000256" key="9">
    <source>
        <dbReference type="ARBA" id="ARBA00093617"/>
    </source>
</evidence>
<dbReference type="STRING" id="549789.NIES30_21470"/>
<feature type="transmembrane region" description="Helical" evidence="10">
    <location>
        <begin position="400"/>
        <end position="419"/>
    </location>
</feature>
<dbReference type="PANTHER" id="PTHR10050">
    <property type="entry name" value="DOLICHYL-PHOSPHATE-MANNOSE--PROTEIN MANNOSYLTRANSFERASE"/>
    <property type="match status" value="1"/>
</dbReference>
<keyword evidence="7 10" id="KW-1133">Transmembrane helix</keyword>
<feature type="transmembrane region" description="Helical" evidence="10">
    <location>
        <begin position="372"/>
        <end position="394"/>
    </location>
</feature>
<evidence type="ECO:0000256" key="3">
    <source>
        <dbReference type="ARBA" id="ARBA00007222"/>
    </source>
</evidence>
<dbReference type="Pfam" id="PF02366">
    <property type="entry name" value="PMT"/>
    <property type="match status" value="1"/>
</dbReference>
<dbReference type="UniPathway" id="UPA00378"/>
<evidence type="ECO:0000256" key="4">
    <source>
        <dbReference type="ARBA" id="ARBA00022676"/>
    </source>
</evidence>
<evidence type="ECO:0000313" key="14">
    <source>
        <dbReference type="Proteomes" id="UP000185557"/>
    </source>
</evidence>
<organism evidence="13 14">
    <name type="scientific">Phormidium tenue NIES-30</name>
    <dbReference type="NCBI Taxonomy" id="549789"/>
    <lineage>
        <taxon>Bacteria</taxon>
        <taxon>Bacillati</taxon>
        <taxon>Cyanobacteriota</taxon>
        <taxon>Cyanophyceae</taxon>
        <taxon>Oscillatoriophycideae</taxon>
        <taxon>Oscillatoriales</taxon>
        <taxon>Oscillatoriaceae</taxon>
        <taxon>Phormidium</taxon>
    </lineage>
</organism>
<feature type="domain" description="ArnT-like N-terminal" evidence="11">
    <location>
        <begin position="16"/>
        <end position="274"/>
    </location>
</feature>
<reference evidence="13 14" key="1">
    <citation type="submission" date="2016-11" db="EMBL/GenBank/DDBJ databases">
        <title>Draft Genome Sequences of Nine Cyanobacterial Strains from Diverse Habitats.</title>
        <authorList>
            <person name="Zhu T."/>
            <person name="Hou S."/>
            <person name="Lu X."/>
            <person name="Hess W.R."/>
        </authorList>
    </citation>
    <scope>NUCLEOTIDE SEQUENCE [LARGE SCALE GENOMIC DNA]</scope>
    <source>
        <strain evidence="13 14">NIES-30</strain>
    </source>
</reference>
<feature type="transmembrane region" description="Helical" evidence="10">
    <location>
        <begin position="100"/>
        <end position="121"/>
    </location>
</feature>
<feature type="transmembrane region" description="Helical" evidence="10">
    <location>
        <begin position="7"/>
        <end position="23"/>
    </location>
</feature>
<proteinExistence type="inferred from homology"/>
<evidence type="ECO:0000259" key="11">
    <source>
        <dbReference type="Pfam" id="PF02366"/>
    </source>
</evidence>
<dbReference type="Proteomes" id="UP000185557">
    <property type="component" value="Unassembled WGS sequence"/>
</dbReference>
<dbReference type="EMBL" id="MRCG01000020">
    <property type="protein sequence ID" value="OKH44804.1"/>
    <property type="molecule type" value="Genomic_DNA"/>
</dbReference>
<comment type="caution">
    <text evidence="13">The sequence shown here is derived from an EMBL/GenBank/DDBJ whole genome shotgun (WGS) entry which is preliminary data.</text>
</comment>
<evidence type="ECO:0000256" key="2">
    <source>
        <dbReference type="ARBA" id="ARBA00004922"/>
    </source>
</evidence>
<dbReference type="InterPro" id="IPR003342">
    <property type="entry name" value="ArnT-like_N"/>
</dbReference>
<accession>A0A1U7J000</accession>
<evidence type="ECO:0000256" key="7">
    <source>
        <dbReference type="ARBA" id="ARBA00022989"/>
    </source>
</evidence>
<comment type="function">
    <text evidence="10">Protein O-mannosyltransferase that catalyzes the transfer of a single mannose residue from a polyprenol phospho-mannosyl lipidic donor to the hydroxyl group of selected serine and threonine residues in acceptor proteins.</text>
</comment>
<gene>
    <name evidence="13" type="ORF">NIES30_21470</name>
</gene>
<keyword evidence="8 10" id="KW-0472">Membrane</keyword>
<dbReference type="Pfam" id="PF16192">
    <property type="entry name" value="PMT_4TMC"/>
    <property type="match status" value="1"/>
</dbReference>
<dbReference type="GO" id="GO:0005886">
    <property type="term" value="C:plasma membrane"/>
    <property type="evidence" value="ECO:0007669"/>
    <property type="project" value="UniProtKB-SubCell"/>
</dbReference>
<evidence type="ECO:0000256" key="6">
    <source>
        <dbReference type="ARBA" id="ARBA00022692"/>
    </source>
</evidence>
<evidence type="ECO:0000256" key="10">
    <source>
        <dbReference type="RuleBase" id="RU367007"/>
    </source>
</evidence>
<comment type="similarity">
    <text evidence="3 10">Belongs to the glycosyltransferase 39 family.</text>
</comment>
<name>A0A1U7J000_9CYAN</name>
<keyword evidence="4 10" id="KW-0328">Glycosyltransferase</keyword>
<dbReference type="GO" id="GO:0012505">
    <property type="term" value="C:endomembrane system"/>
    <property type="evidence" value="ECO:0007669"/>
    <property type="project" value="UniProtKB-SubCell"/>
</dbReference>
<dbReference type="EC" id="2.4.1.-" evidence="10"/>
<comment type="subcellular location">
    <subcellularLocation>
        <location evidence="10">Cell membrane</location>
    </subcellularLocation>
    <subcellularLocation>
        <location evidence="1">Endomembrane system</location>
        <topology evidence="1">Multi-pass membrane protein</topology>
    </subcellularLocation>
</comment>
<dbReference type="InterPro" id="IPR032421">
    <property type="entry name" value="PMT_4TMC"/>
</dbReference>
<evidence type="ECO:0000256" key="1">
    <source>
        <dbReference type="ARBA" id="ARBA00004127"/>
    </source>
</evidence>
<feature type="transmembrane region" description="Helical" evidence="10">
    <location>
        <begin position="431"/>
        <end position="451"/>
    </location>
</feature>
<keyword evidence="10" id="KW-1003">Cell membrane</keyword>
<feature type="transmembrane region" description="Helical" evidence="10">
    <location>
        <begin position="342"/>
        <end position="360"/>
    </location>
</feature>
<keyword evidence="14" id="KW-1185">Reference proteome</keyword>
<protein>
    <recommendedName>
        <fullName evidence="9 10">Polyprenol-phosphate-mannose--protein mannosyltransferase</fullName>
        <ecNumber evidence="10">2.4.1.-</ecNumber>
    </recommendedName>
</protein>
<keyword evidence="6 10" id="KW-0812">Transmembrane</keyword>
<dbReference type="InterPro" id="IPR027005">
    <property type="entry name" value="PMT-like"/>
</dbReference>
<feature type="transmembrane region" description="Helical" evidence="10">
    <location>
        <begin position="255"/>
        <end position="276"/>
    </location>
</feature>
<evidence type="ECO:0000256" key="5">
    <source>
        <dbReference type="ARBA" id="ARBA00022679"/>
    </source>
</evidence>
<dbReference type="PANTHER" id="PTHR10050:SF46">
    <property type="entry name" value="PROTEIN O-MANNOSYL-TRANSFERASE 2"/>
    <property type="match status" value="1"/>
</dbReference>
<dbReference type="AlphaFoldDB" id="A0A1U7J000"/>
<comment type="pathway">
    <text evidence="2 10">Protein modification; protein glycosylation.</text>
</comment>
<evidence type="ECO:0000313" key="13">
    <source>
        <dbReference type="EMBL" id="OKH44804.1"/>
    </source>
</evidence>